<comment type="caution">
    <text evidence="2">The sequence shown here is derived from an EMBL/GenBank/DDBJ whole genome shotgun (WGS) entry which is preliminary data.</text>
</comment>
<dbReference type="AlphaFoldDB" id="A0A0R0E0L7"/>
<reference evidence="2 3" key="1">
    <citation type="submission" date="2015-05" db="EMBL/GenBank/DDBJ databases">
        <title>Genome sequencing and analysis of members of genus Stenotrophomonas.</title>
        <authorList>
            <person name="Patil P.P."/>
            <person name="Midha S."/>
            <person name="Patil P.B."/>
        </authorList>
    </citation>
    <scope>NUCLEOTIDE SEQUENCE [LARGE SCALE GENOMIC DNA]</scope>
    <source>
        <strain evidence="2 3">JCM 16244</strain>
    </source>
</reference>
<dbReference type="RefSeq" id="WP_245625443.1">
    <property type="nucleotide sequence ID" value="NZ_LDJP01000069.1"/>
</dbReference>
<feature type="non-terminal residue" evidence="2">
    <location>
        <position position="60"/>
    </location>
</feature>
<feature type="domain" description="Isopropylmalate dehydrogenase-like" evidence="1">
    <location>
        <begin position="4"/>
        <end position="59"/>
    </location>
</feature>
<dbReference type="Gene3D" id="3.40.718.10">
    <property type="entry name" value="Isopropylmalate Dehydrogenase"/>
    <property type="match status" value="1"/>
</dbReference>
<keyword evidence="3" id="KW-1185">Reference proteome</keyword>
<proteinExistence type="predicted"/>
<dbReference type="PATRIC" id="fig|659018.3.peg.2426"/>
<name>A0A0R0E0L7_9GAMM</name>
<accession>A0A0R0E0L7</accession>
<sequence>MQANIVVLPGDGIGPEITAVAVEVPKPVATRFGPDFSISEHDIPALAFPNHRRHLPAPTP</sequence>
<evidence type="ECO:0000259" key="1">
    <source>
        <dbReference type="Pfam" id="PF00180"/>
    </source>
</evidence>
<organism evidence="2 3">
    <name type="scientific">Stenotrophomonas daejeonensis</name>
    <dbReference type="NCBI Taxonomy" id="659018"/>
    <lineage>
        <taxon>Bacteria</taxon>
        <taxon>Pseudomonadati</taxon>
        <taxon>Pseudomonadota</taxon>
        <taxon>Gammaproteobacteria</taxon>
        <taxon>Lysobacterales</taxon>
        <taxon>Lysobacteraceae</taxon>
        <taxon>Stenotrophomonas</taxon>
    </lineage>
</organism>
<dbReference type="STRING" id="659018.ABB34_11595"/>
<protein>
    <recommendedName>
        <fullName evidence="1">Isopropylmalate dehydrogenase-like domain-containing protein</fullName>
    </recommendedName>
</protein>
<evidence type="ECO:0000313" key="2">
    <source>
        <dbReference type="EMBL" id="KRG83550.1"/>
    </source>
</evidence>
<gene>
    <name evidence="2" type="ORF">ABB34_11595</name>
</gene>
<dbReference type="InterPro" id="IPR024084">
    <property type="entry name" value="IsoPropMal-DH-like_dom"/>
</dbReference>
<dbReference type="Proteomes" id="UP000050940">
    <property type="component" value="Unassembled WGS sequence"/>
</dbReference>
<dbReference type="SUPFAM" id="SSF53659">
    <property type="entry name" value="Isocitrate/Isopropylmalate dehydrogenase-like"/>
    <property type="match status" value="1"/>
</dbReference>
<evidence type="ECO:0000313" key="3">
    <source>
        <dbReference type="Proteomes" id="UP000050940"/>
    </source>
</evidence>
<dbReference type="EMBL" id="LDJP01000069">
    <property type="protein sequence ID" value="KRG83550.1"/>
    <property type="molecule type" value="Genomic_DNA"/>
</dbReference>
<dbReference type="Pfam" id="PF00180">
    <property type="entry name" value="Iso_dh"/>
    <property type="match status" value="1"/>
</dbReference>